<dbReference type="Pfam" id="PF13649">
    <property type="entry name" value="Methyltransf_25"/>
    <property type="match status" value="1"/>
</dbReference>
<dbReference type="GO" id="GO:0032259">
    <property type="term" value="P:methylation"/>
    <property type="evidence" value="ECO:0007669"/>
    <property type="project" value="UniProtKB-KW"/>
</dbReference>
<dbReference type="EMBL" id="CP061565">
    <property type="protein sequence ID" value="QNX07568.1"/>
    <property type="molecule type" value="Genomic_DNA"/>
</dbReference>
<sequence length="190" mass="21032">MSFSSNFVAFIRECFRNPQKVAAISPSGKALASLITRTINHETGLILELGPGTGVFTEAMIRRGVKEEDLTLVELGTDFCNLLQKKFPKAQILHLDATEIREDSSIPNVNVIVCGLGFLNMSDDKIYKILEGSFNILKNDGSFFFFTYGPTCSIPLYILEVLQLEVTCVGKTYLNLPPATVYKITRPSSI</sequence>
<dbReference type="Proteomes" id="UP000516745">
    <property type="component" value="Chromosome"/>
</dbReference>
<proteinExistence type="predicted"/>
<name>A0A7H2PXI5_9GAMM</name>
<evidence type="ECO:0000313" key="2">
    <source>
        <dbReference type="EMBL" id="QNX07568.1"/>
    </source>
</evidence>
<accession>A0A7H2PXI5</accession>
<dbReference type="InterPro" id="IPR041698">
    <property type="entry name" value="Methyltransf_25"/>
</dbReference>
<organism evidence="2 3">
    <name type="scientific">Acinetobacter seifertii</name>
    <dbReference type="NCBI Taxonomy" id="1530123"/>
    <lineage>
        <taxon>Bacteria</taxon>
        <taxon>Pseudomonadati</taxon>
        <taxon>Pseudomonadota</taxon>
        <taxon>Gammaproteobacteria</taxon>
        <taxon>Moraxellales</taxon>
        <taxon>Moraxellaceae</taxon>
        <taxon>Acinetobacter</taxon>
        <taxon>Acinetobacter calcoaceticus/baumannii complex</taxon>
    </lineage>
</organism>
<dbReference type="GO" id="GO:0008168">
    <property type="term" value="F:methyltransferase activity"/>
    <property type="evidence" value="ECO:0007669"/>
    <property type="project" value="UniProtKB-KW"/>
</dbReference>
<dbReference type="SUPFAM" id="SSF53335">
    <property type="entry name" value="S-adenosyl-L-methionine-dependent methyltransferases"/>
    <property type="match status" value="1"/>
</dbReference>
<reference evidence="3" key="1">
    <citation type="submission" date="2020-09" db="EMBL/GenBank/DDBJ databases">
        <title>Clinical and molecular characterization of Acinetobacter seifertii in Taiwan.</title>
        <authorList>
            <person name="Li L.-H."/>
            <person name="Yang Y.-S."/>
            <person name="Sun J.-R."/>
            <person name="Huang T.-W."/>
            <person name="Huang W.-C."/>
            <person name="Wang Y.-C."/>
            <person name="Kuo T.-H."/>
            <person name="Kuo S.-C."/>
            <person name="Chen T.-L."/>
        </authorList>
    </citation>
    <scope>NUCLEOTIDE SEQUENCE [LARGE SCALE GENOMIC DNA]</scope>
    <source>
        <strain evidence="3">AS72</strain>
    </source>
</reference>
<gene>
    <name evidence="2" type="ORF">IC795_10070</name>
</gene>
<reference evidence="2 3" key="2">
    <citation type="submission" date="2020-09" db="EMBL/GenBank/DDBJ databases">
        <authorList>
            <person name="Chen F.-J."/>
            <person name="Lee Y.-T."/>
        </authorList>
    </citation>
    <scope>NUCLEOTIDE SEQUENCE [LARGE SCALE GENOMIC DNA]</scope>
    <source>
        <strain evidence="2 3">AS72</strain>
    </source>
</reference>
<keyword evidence="2" id="KW-0489">Methyltransferase</keyword>
<evidence type="ECO:0000313" key="3">
    <source>
        <dbReference type="Proteomes" id="UP000516745"/>
    </source>
</evidence>
<dbReference type="InterPro" id="IPR029063">
    <property type="entry name" value="SAM-dependent_MTases_sf"/>
</dbReference>
<dbReference type="AlphaFoldDB" id="A0A7H2PXI5"/>
<dbReference type="Gene3D" id="3.40.50.150">
    <property type="entry name" value="Vaccinia Virus protein VP39"/>
    <property type="match status" value="1"/>
</dbReference>
<protein>
    <submittedName>
        <fullName evidence="2">Methyltransferase domain-containing protein</fullName>
    </submittedName>
</protein>
<evidence type="ECO:0000259" key="1">
    <source>
        <dbReference type="Pfam" id="PF13649"/>
    </source>
</evidence>
<keyword evidence="2" id="KW-0808">Transferase</keyword>
<dbReference type="CDD" id="cd02440">
    <property type="entry name" value="AdoMet_MTases"/>
    <property type="match status" value="1"/>
</dbReference>
<feature type="domain" description="Methyltransferase" evidence="1">
    <location>
        <begin position="46"/>
        <end position="141"/>
    </location>
</feature>